<protein>
    <submittedName>
        <fullName evidence="2">HNH endonuclease</fullName>
    </submittedName>
</protein>
<evidence type="ECO:0000259" key="1">
    <source>
        <dbReference type="Pfam" id="PF13392"/>
    </source>
</evidence>
<accession>A0A7G9TI10</accession>
<gene>
    <name evidence="2" type="ORF">IAE60_15105</name>
</gene>
<dbReference type="Gene3D" id="3.90.75.20">
    <property type="match status" value="1"/>
</dbReference>
<dbReference type="InterPro" id="IPR044925">
    <property type="entry name" value="His-Me_finger_sf"/>
</dbReference>
<dbReference type="GO" id="GO:0004519">
    <property type="term" value="F:endonuclease activity"/>
    <property type="evidence" value="ECO:0007669"/>
    <property type="project" value="UniProtKB-KW"/>
</dbReference>
<dbReference type="Proteomes" id="UP000515838">
    <property type="component" value="Chromosome"/>
</dbReference>
<keyword evidence="2" id="KW-0378">Hydrolase</keyword>
<evidence type="ECO:0000313" key="2">
    <source>
        <dbReference type="EMBL" id="QNN79735.1"/>
    </source>
</evidence>
<feature type="domain" description="HNH nuclease" evidence="1">
    <location>
        <begin position="54"/>
        <end position="98"/>
    </location>
</feature>
<dbReference type="InterPro" id="IPR003615">
    <property type="entry name" value="HNH_nuc"/>
</dbReference>
<keyword evidence="2" id="KW-0540">Nuclease</keyword>
<dbReference type="SUPFAM" id="SSF54060">
    <property type="entry name" value="His-Me finger endonucleases"/>
    <property type="match status" value="1"/>
</dbReference>
<evidence type="ECO:0000313" key="3">
    <source>
        <dbReference type="Proteomes" id="UP000515838"/>
    </source>
</evidence>
<dbReference type="AlphaFoldDB" id="A0A7G9TI10"/>
<sequence length="174" mass="19664">MWCSTLALHLPTRISVAPRTGEVFGREGQPIGAVCADGYVRFRRSKNIPKGVQYGHRAVWEAVYGPIPPGYQIDHKNGQKADNRISNLQLVTALQHARIGWARGQSAMGTRKKNARLTEEVVVAIRASSRSNGDWAAELGVHKDTVRDARRGRSWRHVRPCPRLRTRRRPRSER</sequence>
<proteinExistence type="predicted"/>
<name>A0A7G9TI10_PSEMX</name>
<dbReference type="Pfam" id="PF13392">
    <property type="entry name" value="HNH_3"/>
    <property type="match status" value="1"/>
</dbReference>
<organism evidence="2 3">
    <name type="scientific">Pseudoxanthomonas mexicana</name>
    <dbReference type="NCBI Taxonomy" id="128785"/>
    <lineage>
        <taxon>Bacteria</taxon>
        <taxon>Pseudomonadati</taxon>
        <taxon>Pseudomonadota</taxon>
        <taxon>Gammaproteobacteria</taxon>
        <taxon>Lysobacterales</taxon>
        <taxon>Lysobacteraceae</taxon>
        <taxon>Pseudoxanthomonas</taxon>
    </lineage>
</organism>
<reference evidence="2 3" key="1">
    <citation type="submission" date="2020-08" db="EMBL/GenBank/DDBJ databases">
        <title>Streptomycin Non-resistant strain, P. mexicana.</title>
        <authorList>
            <person name="Ganesh-Kumar S."/>
            <person name="Zhe T."/>
            <person name="Yu Z."/>
            <person name="Min Y."/>
        </authorList>
    </citation>
    <scope>NUCLEOTIDE SEQUENCE [LARGE SCALE GENOMIC DNA]</scope>
    <source>
        <strain evidence="2 3">GTZY2</strain>
    </source>
</reference>
<dbReference type="EMBL" id="CP060731">
    <property type="protein sequence ID" value="QNN79735.1"/>
    <property type="molecule type" value="Genomic_DNA"/>
</dbReference>
<keyword evidence="2" id="KW-0255">Endonuclease</keyword>